<dbReference type="STRING" id="1714264.BTO30_08115"/>
<sequence length="297" mass="33050">MNIHIIGGGAVGLFFAAQWCEKHAVTLWTRTEQQAEMISRGGIRVLENHMENIYPVNSKKIESLYVEGDLVVVAVKQYHMKEVLPLLQNAAAQSVLFLQNGMSHLDFLEQVPHPHLYAASVEHGLAKIDGRTIQVNGRNKTNIGSLRSGTAGIIDQLQTGSFRFDWNENSYHMLIEKMAANAIINPLTALLKVKNGEIAENARFRAIAKDLSREFASVFSYKTAEDTFQSVLSICTKTADNESSMLKDMKAGNLTEIDAIVGVLLKTAEKNHRSVPAFQLLYNMIKGKENTPEFMSK</sequence>
<evidence type="ECO:0000256" key="9">
    <source>
        <dbReference type="ARBA" id="ARBA00032024"/>
    </source>
</evidence>
<dbReference type="InterPro" id="IPR050838">
    <property type="entry name" value="Ketopantoate_reductase"/>
</dbReference>
<dbReference type="Proteomes" id="UP000185568">
    <property type="component" value="Unassembled WGS sequence"/>
</dbReference>
<proteinExistence type="inferred from homology"/>
<gene>
    <name evidence="14" type="ORF">BTO30_08115</name>
</gene>
<dbReference type="InterPro" id="IPR013332">
    <property type="entry name" value="KPR_N"/>
</dbReference>
<dbReference type="GO" id="GO:0050661">
    <property type="term" value="F:NADP binding"/>
    <property type="evidence" value="ECO:0007669"/>
    <property type="project" value="TreeGrafter"/>
</dbReference>
<comment type="caution">
    <text evidence="14">The sequence shown here is derived from an EMBL/GenBank/DDBJ whole genome shotgun (WGS) entry which is preliminary data.</text>
</comment>
<accession>A0A1Q8Q6F7</accession>
<dbReference type="AlphaFoldDB" id="A0A1Q8Q6F7"/>
<name>A0A1Q8Q6F7_9BACI</name>
<dbReference type="GO" id="GO:0005737">
    <property type="term" value="C:cytoplasm"/>
    <property type="evidence" value="ECO:0007669"/>
    <property type="project" value="TreeGrafter"/>
</dbReference>
<dbReference type="InterPro" id="IPR003710">
    <property type="entry name" value="ApbA"/>
</dbReference>
<evidence type="ECO:0000256" key="8">
    <source>
        <dbReference type="ARBA" id="ARBA00023002"/>
    </source>
</evidence>
<evidence type="ECO:0000256" key="6">
    <source>
        <dbReference type="ARBA" id="ARBA00022655"/>
    </source>
</evidence>
<reference evidence="14 15" key="1">
    <citation type="submission" date="2016-12" db="EMBL/GenBank/DDBJ databases">
        <title>Domibacillus antri genome sequencing.</title>
        <authorList>
            <person name="Verma A."/>
            <person name="Krishnamurthi S."/>
        </authorList>
    </citation>
    <scope>NUCLEOTIDE SEQUENCE [LARGE SCALE GENOMIC DNA]</scope>
    <source>
        <strain evidence="14 15">XD80</strain>
    </source>
</reference>
<comment type="catalytic activity">
    <reaction evidence="10 11">
        <text>(R)-pantoate + NADP(+) = 2-dehydropantoate + NADPH + H(+)</text>
        <dbReference type="Rhea" id="RHEA:16233"/>
        <dbReference type="ChEBI" id="CHEBI:11561"/>
        <dbReference type="ChEBI" id="CHEBI:15378"/>
        <dbReference type="ChEBI" id="CHEBI:15980"/>
        <dbReference type="ChEBI" id="CHEBI:57783"/>
        <dbReference type="ChEBI" id="CHEBI:58349"/>
        <dbReference type="EC" id="1.1.1.169"/>
    </reaction>
</comment>
<protein>
    <recommendedName>
        <fullName evidence="5 11">2-dehydropantoate 2-reductase</fullName>
        <ecNumber evidence="4 11">1.1.1.169</ecNumber>
    </recommendedName>
    <alternativeName>
        <fullName evidence="9 11">Ketopantoate reductase</fullName>
    </alternativeName>
</protein>
<evidence type="ECO:0000256" key="10">
    <source>
        <dbReference type="ARBA" id="ARBA00048793"/>
    </source>
</evidence>
<evidence type="ECO:0000256" key="2">
    <source>
        <dbReference type="ARBA" id="ARBA00004994"/>
    </source>
</evidence>
<dbReference type="Pfam" id="PF08546">
    <property type="entry name" value="ApbA_C"/>
    <property type="match status" value="1"/>
</dbReference>
<dbReference type="Gene3D" id="3.40.50.720">
    <property type="entry name" value="NAD(P)-binding Rossmann-like Domain"/>
    <property type="match status" value="1"/>
</dbReference>
<comment type="similarity">
    <text evidence="3 11">Belongs to the ketopantoate reductase family.</text>
</comment>
<dbReference type="GO" id="GO:0008677">
    <property type="term" value="F:2-dehydropantoate 2-reductase activity"/>
    <property type="evidence" value="ECO:0007669"/>
    <property type="project" value="UniProtKB-EC"/>
</dbReference>
<dbReference type="InterPro" id="IPR036291">
    <property type="entry name" value="NAD(P)-bd_dom_sf"/>
</dbReference>
<evidence type="ECO:0000256" key="11">
    <source>
        <dbReference type="RuleBase" id="RU362068"/>
    </source>
</evidence>
<dbReference type="Pfam" id="PF02558">
    <property type="entry name" value="ApbA"/>
    <property type="match status" value="1"/>
</dbReference>
<feature type="domain" description="Ketopantoate reductase C-terminal" evidence="13">
    <location>
        <begin position="173"/>
        <end position="289"/>
    </location>
</feature>
<evidence type="ECO:0000256" key="3">
    <source>
        <dbReference type="ARBA" id="ARBA00007870"/>
    </source>
</evidence>
<organism evidence="14 15">
    <name type="scientific">Domibacillus antri</name>
    <dbReference type="NCBI Taxonomy" id="1714264"/>
    <lineage>
        <taxon>Bacteria</taxon>
        <taxon>Bacillati</taxon>
        <taxon>Bacillota</taxon>
        <taxon>Bacilli</taxon>
        <taxon>Bacillales</taxon>
        <taxon>Bacillaceae</taxon>
        <taxon>Domibacillus</taxon>
    </lineage>
</organism>
<dbReference type="Gene3D" id="1.10.1040.10">
    <property type="entry name" value="N-(1-d-carboxylethyl)-l-norvaline Dehydrogenase, domain 2"/>
    <property type="match status" value="1"/>
</dbReference>
<keyword evidence="15" id="KW-1185">Reference proteome</keyword>
<evidence type="ECO:0000256" key="4">
    <source>
        <dbReference type="ARBA" id="ARBA00013014"/>
    </source>
</evidence>
<dbReference type="RefSeq" id="WP_075398216.1">
    <property type="nucleotide sequence ID" value="NZ_MSDU01000014.1"/>
</dbReference>
<comment type="function">
    <text evidence="1 11">Catalyzes the NADPH-dependent reduction of ketopantoate into pantoic acid.</text>
</comment>
<evidence type="ECO:0000313" key="15">
    <source>
        <dbReference type="Proteomes" id="UP000185568"/>
    </source>
</evidence>
<evidence type="ECO:0000313" key="14">
    <source>
        <dbReference type="EMBL" id="OLN22875.1"/>
    </source>
</evidence>
<dbReference type="GO" id="GO:0015940">
    <property type="term" value="P:pantothenate biosynthetic process"/>
    <property type="evidence" value="ECO:0007669"/>
    <property type="project" value="UniProtKB-UniPathway"/>
</dbReference>
<dbReference type="InterPro" id="IPR013328">
    <property type="entry name" value="6PGD_dom2"/>
</dbReference>
<evidence type="ECO:0000259" key="13">
    <source>
        <dbReference type="Pfam" id="PF08546"/>
    </source>
</evidence>
<keyword evidence="6 11" id="KW-0566">Pantothenate biosynthesis</keyword>
<keyword evidence="7 11" id="KW-0521">NADP</keyword>
<dbReference type="EC" id="1.1.1.169" evidence="4 11"/>
<dbReference type="InterPro" id="IPR008927">
    <property type="entry name" value="6-PGluconate_DH-like_C_sf"/>
</dbReference>
<comment type="pathway">
    <text evidence="2 11">Cofactor biosynthesis; (R)-pantothenate biosynthesis; (R)-pantoate from 3-methyl-2-oxobutanoate: step 2/2.</text>
</comment>
<evidence type="ECO:0000256" key="5">
    <source>
        <dbReference type="ARBA" id="ARBA00019465"/>
    </source>
</evidence>
<evidence type="ECO:0000259" key="12">
    <source>
        <dbReference type="Pfam" id="PF02558"/>
    </source>
</evidence>
<keyword evidence="8 11" id="KW-0560">Oxidoreductase</keyword>
<dbReference type="PANTHER" id="PTHR43765:SF2">
    <property type="entry name" value="2-DEHYDROPANTOATE 2-REDUCTASE"/>
    <property type="match status" value="1"/>
</dbReference>
<feature type="domain" description="Ketopantoate reductase N-terminal" evidence="12">
    <location>
        <begin position="3"/>
        <end position="146"/>
    </location>
</feature>
<dbReference type="SUPFAM" id="SSF48179">
    <property type="entry name" value="6-phosphogluconate dehydrogenase C-terminal domain-like"/>
    <property type="match status" value="1"/>
</dbReference>
<dbReference type="NCBIfam" id="TIGR00745">
    <property type="entry name" value="apbA_panE"/>
    <property type="match status" value="1"/>
</dbReference>
<evidence type="ECO:0000256" key="1">
    <source>
        <dbReference type="ARBA" id="ARBA00002919"/>
    </source>
</evidence>
<dbReference type="UniPathway" id="UPA00028">
    <property type="reaction ID" value="UER00004"/>
</dbReference>
<dbReference type="OrthoDB" id="9800163at2"/>
<dbReference type="PANTHER" id="PTHR43765">
    <property type="entry name" value="2-DEHYDROPANTOATE 2-REDUCTASE-RELATED"/>
    <property type="match status" value="1"/>
</dbReference>
<dbReference type="InterPro" id="IPR013752">
    <property type="entry name" value="KPA_reductase"/>
</dbReference>
<evidence type="ECO:0000256" key="7">
    <source>
        <dbReference type="ARBA" id="ARBA00022857"/>
    </source>
</evidence>
<dbReference type="SUPFAM" id="SSF51735">
    <property type="entry name" value="NAD(P)-binding Rossmann-fold domains"/>
    <property type="match status" value="1"/>
</dbReference>
<dbReference type="EMBL" id="MSDU01000014">
    <property type="protein sequence ID" value="OLN22875.1"/>
    <property type="molecule type" value="Genomic_DNA"/>
</dbReference>